<dbReference type="Gene3D" id="3.40.50.300">
    <property type="entry name" value="P-loop containing nucleotide triphosphate hydrolases"/>
    <property type="match status" value="2"/>
</dbReference>
<keyword evidence="7 12" id="KW-0067">ATP-binding</keyword>
<dbReference type="InterPro" id="IPR032524">
    <property type="entry name" value="ABC_tran_C"/>
</dbReference>
<dbReference type="GeneID" id="43347834"/>
<dbReference type="InterPro" id="IPR032781">
    <property type="entry name" value="ABC_tran_Xtn"/>
</dbReference>
<evidence type="ECO:0000313" key="13">
    <source>
        <dbReference type="EMBL" id="MTU42578.1"/>
    </source>
</evidence>
<evidence type="ECO:0000256" key="9">
    <source>
        <dbReference type="ARBA" id="ARBA00023204"/>
    </source>
</evidence>
<dbReference type="InterPro" id="IPR043686">
    <property type="entry name" value="Uup"/>
</dbReference>
<evidence type="ECO:0000256" key="3">
    <source>
        <dbReference type="ARBA" id="ARBA00022737"/>
    </source>
</evidence>
<reference evidence="13 14" key="1">
    <citation type="journal article" date="2019" name="Nat. Med.">
        <title>A library of human gut bacterial isolates paired with longitudinal multiomics data enables mechanistic microbiome research.</title>
        <authorList>
            <person name="Poyet M."/>
            <person name="Groussin M."/>
            <person name="Gibbons S.M."/>
            <person name="Avila-Pacheco J."/>
            <person name="Jiang X."/>
            <person name="Kearney S.M."/>
            <person name="Perrotta A.R."/>
            <person name="Berdy B."/>
            <person name="Zhao S."/>
            <person name="Lieberman T.D."/>
            <person name="Swanson P.K."/>
            <person name="Smith M."/>
            <person name="Roesemann S."/>
            <person name="Alexander J.E."/>
            <person name="Rich S.A."/>
            <person name="Livny J."/>
            <person name="Vlamakis H."/>
            <person name="Clish C."/>
            <person name="Bullock K."/>
            <person name="Deik A."/>
            <person name="Scott J."/>
            <person name="Pierce K.A."/>
            <person name="Xavier R.J."/>
            <person name="Alm E.J."/>
        </authorList>
    </citation>
    <scope>NUCLEOTIDE SEQUENCE [LARGE SCALE GENOMIC DNA]</scope>
    <source>
        <strain evidence="13 14">BIOML-A2</strain>
    </source>
</reference>
<dbReference type="Pfam" id="PF00005">
    <property type="entry name" value="ABC_tran"/>
    <property type="match status" value="2"/>
</dbReference>
<dbReference type="FunFam" id="3.40.50.300:FF:000309">
    <property type="entry name" value="ABC transporter ATP-binding protein"/>
    <property type="match status" value="1"/>
</dbReference>
<dbReference type="SMART" id="SM00382">
    <property type="entry name" value="AAA"/>
    <property type="match status" value="2"/>
</dbReference>
<comment type="similarity">
    <text evidence="11 12">Belongs to the ABC transporter superfamily. ABCF family. Uup subfamily.</text>
</comment>
<dbReference type="HAMAP" id="MF_00848">
    <property type="entry name" value="Uup"/>
    <property type="match status" value="1"/>
</dbReference>
<dbReference type="GO" id="GO:0006281">
    <property type="term" value="P:DNA repair"/>
    <property type="evidence" value="ECO:0007669"/>
    <property type="project" value="UniProtKB-KW"/>
</dbReference>
<keyword evidence="1" id="KW-0472">Membrane</keyword>
<keyword evidence="5 12" id="KW-0227">DNA damage</keyword>
<dbReference type="InterPro" id="IPR027417">
    <property type="entry name" value="P-loop_NTPase"/>
</dbReference>
<dbReference type="InterPro" id="IPR003593">
    <property type="entry name" value="AAA+_ATPase"/>
</dbReference>
<evidence type="ECO:0000313" key="14">
    <source>
        <dbReference type="Proteomes" id="UP000462362"/>
    </source>
</evidence>
<comment type="catalytic activity">
    <reaction evidence="10 12">
        <text>ATP + H2O = ADP + phosphate + H(+)</text>
        <dbReference type="Rhea" id="RHEA:13065"/>
        <dbReference type="ChEBI" id="CHEBI:15377"/>
        <dbReference type="ChEBI" id="CHEBI:15378"/>
        <dbReference type="ChEBI" id="CHEBI:30616"/>
        <dbReference type="ChEBI" id="CHEBI:43474"/>
        <dbReference type="ChEBI" id="CHEBI:456216"/>
    </reaction>
</comment>
<dbReference type="AlphaFoldDB" id="A0A6I3RYT5"/>
<dbReference type="EMBL" id="WNCL01000005">
    <property type="protein sequence ID" value="MTU42578.1"/>
    <property type="molecule type" value="Genomic_DNA"/>
</dbReference>
<dbReference type="CDD" id="cd03221">
    <property type="entry name" value="ABCF_EF-3"/>
    <property type="match status" value="1"/>
</dbReference>
<evidence type="ECO:0000256" key="1">
    <source>
        <dbReference type="ARBA" id="ARBA00022475"/>
    </source>
</evidence>
<dbReference type="GO" id="GO:0003677">
    <property type="term" value="F:DNA binding"/>
    <property type="evidence" value="ECO:0007669"/>
    <property type="project" value="UniProtKB-UniRule"/>
</dbReference>
<dbReference type="GO" id="GO:0043022">
    <property type="term" value="F:ribosome binding"/>
    <property type="evidence" value="ECO:0007669"/>
    <property type="project" value="UniProtKB-UniRule"/>
</dbReference>
<dbReference type="GO" id="GO:0005737">
    <property type="term" value="C:cytoplasm"/>
    <property type="evidence" value="ECO:0007669"/>
    <property type="project" value="UniProtKB-SubCell"/>
</dbReference>
<keyword evidence="9 12" id="KW-0234">DNA repair</keyword>
<dbReference type="Proteomes" id="UP000462362">
    <property type="component" value="Unassembled WGS sequence"/>
</dbReference>
<gene>
    <name evidence="12" type="primary">uup</name>
    <name evidence="13" type="ORF">GMD42_02850</name>
</gene>
<dbReference type="InterPro" id="IPR017871">
    <property type="entry name" value="ABC_transporter-like_CS"/>
</dbReference>
<dbReference type="PROSITE" id="PS50893">
    <property type="entry name" value="ABC_TRANSPORTER_2"/>
    <property type="match status" value="2"/>
</dbReference>
<dbReference type="PANTHER" id="PTHR42855">
    <property type="entry name" value="ABC TRANSPORTER ATP-BINDING SUBUNIT"/>
    <property type="match status" value="1"/>
</dbReference>
<evidence type="ECO:0000256" key="11">
    <source>
        <dbReference type="ARBA" id="ARBA00061478"/>
    </source>
</evidence>
<dbReference type="Pfam" id="PF12848">
    <property type="entry name" value="ABC_tran_Xtn"/>
    <property type="match status" value="1"/>
</dbReference>
<evidence type="ECO:0000256" key="4">
    <source>
        <dbReference type="ARBA" id="ARBA00022741"/>
    </source>
</evidence>
<dbReference type="GO" id="GO:0005524">
    <property type="term" value="F:ATP binding"/>
    <property type="evidence" value="ECO:0007669"/>
    <property type="project" value="UniProtKB-UniRule"/>
</dbReference>
<evidence type="ECO:0000256" key="7">
    <source>
        <dbReference type="ARBA" id="ARBA00022840"/>
    </source>
</evidence>
<organism evidence="13 14">
    <name type="scientific">Parasutterella excrementihominis</name>
    <dbReference type="NCBI Taxonomy" id="487175"/>
    <lineage>
        <taxon>Bacteria</taxon>
        <taxon>Pseudomonadati</taxon>
        <taxon>Pseudomonadota</taxon>
        <taxon>Betaproteobacteria</taxon>
        <taxon>Burkholderiales</taxon>
        <taxon>Sutterellaceae</taxon>
        <taxon>Parasutterella</taxon>
    </lineage>
</organism>
<dbReference type="InterPro" id="IPR037118">
    <property type="entry name" value="Val-tRNA_synth_C_sf"/>
</dbReference>
<proteinExistence type="inferred from homology"/>
<keyword evidence="6 12" id="KW-0378">Hydrolase</keyword>
<sequence>MSFVTMMEGHLAWGDKPLLDNADLTVEAGQRIGLIGRNGTGKSSLLKVLAGIEKLDGGELHTQNGLHAVYVEQEPYFPEAPTVMDSLVLRGKLDELPDEKMRWQIQSRLSEFLHKFDLDENLDLKKASGGEKKKAALALAFALDADLLLLDEPTNHLDIDAIRQLENIILNEFKKSRSFVTITHDRAFLNRIVDTIWELDRGVVRSYPGSFEAYQRRKEEELAAEDKARADFDKVWTQEEAWIRRGIEARRTRNEGRVRRLEQMRIEREQRRDRIGTLDLNLDAGERSGKVVAELEGVSKSFGDRCLIKDLTLRVMRGDKLGLLGPNGVGKSTLIKIILGQMQPDSGTVKLGTNLQIAYFDQLRSELDPTKTLQETVSPGSDWVEVGGVRKHVIGYLGEFLFPPHRVNVKVSSLSGGERNRLLLAKLFAKPANLLVMDEPTNDLDIESIEMLEATLAEYPGTVLLVTHDRSFMDNVATLTIAPDKDGVWTSYVGGYEEWLKWRDKREKEEQKAAEAAAQADKSQKTRRRNAKPGLSYKENKLLQELPGQIEALENRQNELVELMQQPSYGSKAPEQIRADGDEMQKIAKELEEKYALWEELEEKQSLAN</sequence>
<comment type="function">
    <text evidence="12">Probably plays a role in ribosome assembly or function. May be involved in resolution of branched DNA intermediates that result from template switching in postreplication gaps. Binds DNA and has ATPase activity.</text>
</comment>
<name>A0A6I3RYT5_9BURK</name>
<dbReference type="SUPFAM" id="SSF52540">
    <property type="entry name" value="P-loop containing nucleoside triphosphate hydrolases"/>
    <property type="match status" value="2"/>
</dbReference>
<comment type="caution">
    <text evidence="13">The sequence shown here is derived from an EMBL/GenBank/DDBJ whole genome shotgun (WGS) entry which is preliminary data.</text>
</comment>
<comment type="subcellular location">
    <subcellularLocation>
        <location evidence="12">Cytoplasm</location>
    </subcellularLocation>
    <text evidence="12">Associates with ribosomes.</text>
</comment>
<dbReference type="Gene3D" id="1.10.287.380">
    <property type="entry name" value="Valyl-tRNA synthetase, C-terminal domain"/>
    <property type="match status" value="1"/>
</dbReference>
<feature type="binding site" evidence="12">
    <location>
        <begin position="325"/>
        <end position="332"/>
    </location>
    <ligand>
        <name>ATP</name>
        <dbReference type="ChEBI" id="CHEBI:30616"/>
        <label>2</label>
    </ligand>
</feature>
<keyword evidence="3 12" id="KW-0677">Repeat</keyword>
<dbReference type="GO" id="GO:0016887">
    <property type="term" value="F:ATP hydrolysis activity"/>
    <property type="evidence" value="ECO:0007669"/>
    <property type="project" value="UniProtKB-UniRule"/>
</dbReference>
<evidence type="ECO:0000256" key="10">
    <source>
        <dbReference type="ARBA" id="ARBA00049360"/>
    </source>
</evidence>
<keyword evidence="8 12" id="KW-0238">DNA-binding</keyword>
<protein>
    <recommendedName>
        <fullName evidence="12">ATP-binding protein Uup</fullName>
        <ecNumber evidence="12">3.6.1.-</ecNumber>
    </recommendedName>
</protein>
<dbReference type="EC" id="3.6.1.-" evidence="12"/>
<evidence type="ECO:0000256" key="2">
    <source>
        <dbReference type="ARBA" id="ARBA00022490"/>
    </source>
</evidence>
<evidence type="ECO:0000256" key="8">
    <source>
        <dbReference type="ARBA" id="ARBA00023125"/>
    </source>
</evidence>
<dbReference type="InterPro" id="IPR051309">
    <property type="entry name" value="ABCF_ATPase"/>
</dbReference>
<dbReference type="Pfam" id="PF16326">
    <property type="entry name" value="ABC_tran_CTD"/>
    <property type="match status" value="1"/>
</dbReference>
<dbReference type="InterPro" id="IPR003439">
    <property type="entry name" value="ABC_transporter-like_ATP-bd"/>
</dbReference>
<dbReference type="PROSITE" id="PS00211">
    <property type="entry name" value="ABC_TRANSPORTER_1"/>
    <property type="match status" value="1"/>
</dbReference>
<evidence type="ECO:0000256" key="5">
    <source>
        <dbReference type="ARBA" id="ARBA00022763"/>
    </source>
</evidence>
<feature type="binding site" evidence="12">
    <location>
        <begin position="36"/>
        <end position="43"/>
    </location>
    <ligand>
        <name>ATP</name>
        <dbReference type="ChEBI" id="CHEBI:30616"/>
        <label>1</label>
    </ligand>
</feature>
<dbReference type="RefSeq" id="WP_008863424.1">
    <property type="nucleotide sequence ID" value="NZ_CAJUON010000002.1"/>
</dbReference>
<keyword evidence="4 12" id="KW-0547">Nucleotide-binding</keyword>
<keyword evidence="1" id="KW-1003">Cell membrane</keyword>
<accession>A0A6I3RYT5</accession>
<dbReference type="PANTHER" id="PTHR42855:SF1">
    <property type="entry name" value="ABC TRANSPORTER DOMAIN-CONTAINING PROTEIN"/>
    <property type="match status" value="1"/>
</dbReference>
<keyword evidence="2 12" id="KW-0963">Cytoplasm</keyword>
<evidence type="ECO:0000256" key="12">
    <source>
        <dbReference type="HAMAP-Rule" id="MF_00848"/>
    </source>
</evidence>
<evidence type="ECO:0000256" key="6">
    <source>
        <dbReference type="ARBA" id="ARBA00022801"/>
    </source>
</evidence>